<feature type="non-terminal residue" evidence="4">
    <location>
        <position position="142"/>
    </location>
</feature>
<feature type="domain" description="Response regulatory" evidence="3">
    <location>
        <begin position="24"/>
        <end position="142"/>
    </location>
</feature>
<dbReference type="SUPFAM" id="SSF52172">
    <property type="entry name" value="CheY-like"/>
    <property type="match status" value="1"/>
</dbReference>
<proteinExistence type="predicted"/>
<organism evidence="4 5">
    <name type="scientific">Streptomyces durbertensis</name>
    <dbReference type="NCBI Taxonomy" id="2448886"/>
    <lineage>
        <taxon>Bacteria</taxon>
        <taxon>Bacillati</taxon>
        <taxon>Actinomycetota</taxon>
        <taxon>Actinomycetes</taxon>
        <taxon>Kitasatosporales</taxon>
        <taxon>Streptomycetaceae</taxon>
        <taxon>Streptomyces</taxon>
    </lineage>
</organism>
<dbReference type="Gene3D" id="3.40.50.2300">
    <property type="match status" value="1"/>
</dbReference>
<evidence type="ECO:0000313" key="4">
    <source>
        <dbReference type="EMBL" id="MBB1247328.1"/>
    </source>
</evidence>
<protein>
    <submittedName>
        <fullName evidence="4">Response regulator transcription factor</fullName>
    </submittedName>
</protein>
<evidence type="ECO:0000313" key="5">
    <source>
        <dbReference type="Proteomes" id="UP000766698"/>
    </source>
</evidence>
<gene>
    <name evidence="4" type="ORF">GL263_27845</name>
</gene>
<reference evidence="5" key="1">
    <citation type="journal article" date="2020" name="Syst. Appl. Microbiol.">
        <title>Streptomyces alkaliterrae sp. nov., isolated from an alkaline soil, and emended descriptions of Streptomyces alkaliphilus, Streptomyces calidiresistens and Streptomyces durbertensis.</title>
        <authorList>
            <person name="Swiecimska M."/>
            <person name="Golinska P."/>
            <person name="Nouioui I."/>
            <person name="Wypij M."/>
            <person name="Rai M."/>
            <person name="Sangal V."/>
            <person name="Goodfellow M."/>
        </authorList>
    </citation>
    <scope>NUCLEOTIDE SEQUENCE [LARGE SCALE GENOMIC DNA]</scope>
    <source>
        <strain evidence="5">DSM 104538</strain>
    </source>
</reference>
<name>A0ABR6EPX2_9ACTN</name>
<dbReference type="InterPro" id="IPR001789">
    <property type="entry name" value="Sig_transdc_resp-reg_receiver"/>
</dbReference>
<feature type="modified residue" description="4-aspartylphosphate" evidence="1">
    <location>
        <position position="88"/>
    </location>
</feature>
<keyword evidence="1" id="KW-0597">Phosphoprotein</keyword>
<comment type="caution">
    <text evidence="4">The sequence shown here is derived from an EMBL/GenBank/DDBJ whole genome shotgun (WGS) entry which is preliminary data.</text>
</comment>
<evidence type="ECO:0000256" key="1">
    <source>
        <dbReference type="PROSITE-ProRule" id="PRU00169"/>
    </source>
</evidence>
<accession>A0ABR6EPX2</accession>
<dbReference type="PROSITE" id="PS50110">
    <property type="entry name" value="RESPONSE_REGULATORY"/>
    <property type="match status" value="1"/>
</dbReference>
<sequence>PTRERPRTTDTASGPAPRGTDACHVLLVDDNPVSRAALHTALTAERAAGLHAPGAPGVPGTLRVLEAADTRHAHETALHRRPDVALLDTHTAATGSDQDLTDLLHLVPTLLLTRREDNEVLQRALRLGALGYLVHGDFTGED</sequence>
<dbReference type="InterPro" id="IPR011006">
    <property type="entry name" value="CheY-like_superfamily"/>
</dbReference>
<evidence type="ECO:0000259" key="3">
    <source>
        <dbReference type="PROSITE" id="PS50110"/>
    </source>
</evidence>
<dbReference type="EMBL" id="WMLF01000953">
    <property type="protein sequence ID" value="MBB1247328.1"/>
    <property type="molecule type" value="Genomic_DNA"/>
</dbReference>
<feature type="region of interest" description="Disordered" evidence="2">
    <location>
        <begin position="1"/>
        <end position="20"/>
    </location>
</feature>
<evidence type="ECO:0000256" key="2">
    <source>
        <dbReference type="SAM" id="MobiDB-lite"/>
    </source>
</evidence>
<keyword evidence="5" id="KW-1185">Reference proteome</keyword>
<feature type="non-terminal residue" evidence="4">
    <location>
        <position position="1"/>
    </location>
</feature>
<dbReference type="Proteomes" id="UP000766698">
    <property type="component" value="Unassembled WGS sequence"/>
</dbReference>